<comment type="caution">
    <text evidence="1">The sequence shown here is derived from an EMBL/GenBank/DDBJ whole genome shotgun (WGS) entry which is preliminary data.</text>
</comment>
<gene>
    <name evidence="1" type="ORF">LNTAR_03944</name>
</gene>
<evidence type="ECO:0000313" key="2">
    <source>
        <dbReference type="Proteomes" id="UP000004947"/>
    </source>
</evidence>
<keyword evidence="2" id="KW-1185">Reference proteome</keyword>
<proteinExistence type="predicted"/>
<reference evidence="1 2" key="1">
    <citation type="journal article" date="2010" name="J. Bacteriol.">
        <title>Genome sequence of Lentisphaera araneosa HTCC2155T, the type species of the order Lentisphaerales in the phylum Lentisphaerae.</title>
        <authorList>
            <person name="Thrash J.C."/>
            <person name="Cho J.C."/>
            <person name="Vergin K.L."/>
            <person name="Morris R.M."/>
            <person name="Giovannoni S.J."/>
        </authorList>
    </citation>
    <scope>NUCLEOTIDE SEQUENCE [LARGE SCALE GENOMIC DNA]</scope>
    <source>
        <strain evidence="1 2">HTCC2155</strain>
    </source>
</reference>
<dbReference type="EMBL" id="ABCK01000052">
    <property type="protein sequence ID" value="EDM24764.1"/>
    <property type="molecule type" value="Genomic_DNA"/>
</dbReference>
<dbReference type="Proteomes" id="UP000004947">
    <property type="component" value="Unassembled WGS sequence"/>
</dbReference>
<name>A6DUC1_9BACT</name>
<dbReference type="RefSeq" id="WP_007281404.1">
    <property type="nucleotide sequence ID" value="NZ_ABCK01000052.1"/>
</dbReference>
<organism evidence="1 2">
    <name type="scientific">Lentisphaera araneosa HTCC2155</name>
    <dbReference type="NCBI Taxonomy" id="313628"/>
    <lineage>
        <taxon>Bacteria</taxon>
        <taxon>Pseudomonadati</taxon>
        <taxon>Lentisphaerota</taxon>
        <taxon>Lentisphaeria</taxon>
        <taxon>Lentisphaerales</taxon>
        <taxon>Lentisphaeraceae</taxon>
        <taxon>Lentisphaera</taxon>
    </lineage>
</organism>
<evidence type="ECO:0000313" key="1">
    <source>
        <dbReference type="EMBL" id="EDM24764.1"/>
    </source>
</evidence>
<sequence length="161" mass="18897">MKFLILLISMSFSLMGQVDLAPYKKAKHTVVKTLAKNSNVYKLSEDLAIAKHKEALSLWDTVAKNDAHFKMMYSQWKDLRGNKDPQVLKRFYLIDNELEYYILSTVKNDSRYTEVYEKWASSQAQLNEFRLENVKKADREILAEAYDVMAQFRNRQSSIEI</sequence>
<dbReference type="STRING" id="313628.LNTAR_03944"/>
<protein>
    <submittedName>
        <fullName evidence="1">Uncharacterized protein</fullName>
    </submittedName>
</protein>
<accession>A6DUC1</accession>
<dbReference type="AlphaFoldDB" id="A6DUC1"/>